<proteinExistence type="inferred from homology"/>
<feature type="domain" description="NodB homology" evidence="5">
    <location>
        <begin position="63"/>
        <end position="282"/>
    </location>
</feature>
<evidence type="ECO:0000256" key="1">
    <source>
        <dbReference type="ARBA" id="ARBA00003236"/>
    </source>
</evidence>
<dbReference type="SUPFAM" id="SSF88713">
    <property type="entry name" value="Glycoside hydrolase/deacetylase"/>
    <property type="match status" value="1"/>
</dbReference>
<comment type="caution">
    <text evidence="6">The sequence shown here is derived from an EMBL/GenBank/DDBJ whole genome shotgun (WGS) entry which is preliminary data.</text>
</comment>
<dbReference type="InterPro" id="IPR011330">
    <property type="entry name" value="Glyco_hydro/deAcase_b/a-brl"/>
</dbReference>
<dbReference type="Gene3D" id="3.20.20.370">
    <property type="entry name" value="Glycoside hydrolase/deacetylase"/>
    <property type="match status" value="1"/>
</dbReference>
<dbReference type="Pfam" id="PF01522">
    <property type="entry name" value="Polysacc_deac_1"/>
    <property type="match status" value="1"/>
</dbReference>
<dbReference type="RefSeq" id="WP_131578827.1">
    <property type="nucleotide sequence ID" value="NZ_CBCSAJ010000139.1"/>
</dbReference>
<dbReference type="EMBL" id="JBHTOQ010000035">
    <property type="protein sequence ID" value="MFD1482687.1"/>
    <property type="molecule type" value="Genomic_DNA"/>
</dbReference>
<evidence type="ECO:0000256" key="4">
    <source>
        <dbReference type="ARBA" id="ARBA00032976"/>
    </source>
</evidence>
<evidence type="ECO:0000259" key="5">
    <source>
        <dbReference type="PROSITE" id="PS51677"/>
    </source>
</evidence>
<accession>A0ABW4DY78</accession>
<evidence type="ECO:0000256" key="2">
    <source>
        <dbReference type="ARBA" id="ARBA00010973"/>
    </source>
</evidence>
<dbReference type="PROSITE" id="PS51677">
    <property type="entry name" value="NODB"/>
    <property type="match status" value="1"/>
</dbReference>
<reference evidence="7" key="1">
    <citation type="journal article" date="2019" name="Int. J. Syst. Evol. Microbiol.">
        <title>The Global Catalogue of Microorganisms (GCM) 10K type strain sequencing project: providing services to taxonomists for standard genome sequencing and annotation.</title>
        <authorList>
            <consortium name="The Broad Institute Genomics Platform"/>
            <consortium name="The Broad Institute Genome Sequencing Center for Infectious Disease"/>
            <person name="Wu L."/>
            <person name="Ma J."/>
        </authorList>
    </citation>
    <scope>NUCLEOTIDE SEQUENCE [LARGE SCALE GENOMIC DNA]</scope>
    <source>
        <strain evidence="7">CCM 8875</strain>
    </source>
</reference>
<gene>
    <name evidence="6" type="ORF">ACFQ5P_15435</name>
</gene>
<comment type="similarity">
    <text evidence="2">Belongs to the polysaccharide deacetylase family.</text>
</comment>
<dbReference type="PANTHER" id="PTHR43123:SF4">
    <property type="entry name" value="POLYSACCHARIDE DEACETYLASE"/>
    <property type="match status" value="1"/>
</dbReference>
<evidence type="ECO:0000313" key="6">
    <source>
        <dbReference type="EMBL" id="MFD1482687.1"/>
    </source>
</evidence>
<dbReference type="PANTHER" id="PTHR43123">
    <property type="entry name" value="POLYSACCHARIDE DEACETYLASE-RELATED"/>
    <property type="match status" value="1"/>
</dbReference>
<protein>
    <recommendedName>
        <fullName evidence="3">Chitooligosaccharide deacetylase</fullName>
    </recommendedName>
    <alternativeName>
        <fullName evidence="4">Nodulation protein B</fullName>
    </alternativeName>
</protein>
<dbReference type="InterPro" id="IPR002509">
    <property type="entry name" value="NODB_dom"/>
</dbReference>
<organism evidence="6 7">
    <name type="scientific">Paracoccus nototheniae</name>
    <dbReference type="NCBI Taxonomy" id="2489002"/>
    <lineage>
        <taxon>Bacteria</taxon>
        <taxon>Pseudomonadati</taxon>
        <taxon>Pseudomonadota</taxon>
        <taxon>Alphaproteobacteria</taxon>
        <taxon>Rhodobacterales</taxon>
        <taxon>Paracoccaceae</taxon>
        <taxon>Paracoccus</taxon>
    </lineage>
</organism>
<comment type="function">
    <text evidence="1">Is involved in generating a small heat-stable compound (Nod), an acylated oligomer of N-acetylglucosamine, that stimulates mitosis in various plant protoplasts.</text>
</comment>
<evidence type="ECO:0000256" key="3">
    <source>
        <dbReference type="ARBA" id="ARBA00020071"/>
    </source>
</evidence>
<evidence type="ECO:0000313" key="7">
    <source>
        <dbReference type="Proteomes" id="UP001597302"/>
    </source>
</evidence>
<name>A0ABW4DY78_9RHOB</name>
<dbReference type="Proteomes" id="UP001597302">
    <property type="component" value="Unassembled WGS sequence"/>
</dbReference>
<sequence>MSRDLHGYGGVWPDIRWPGGHRCAVSVVLNYEEGAEMQVGDGDPWSEPMGEVLSVVPAGRRDPGQEQIFAYGPRAGLWRMAQALRDHAIPATIFACGRAAERAPHGLAQLARDGHEIASHGWLWRPHADYDSPAAEETALARTEDAIHAATGQRPVGFFCRGAESPWTRDLLARRGYLYASNGFDDDLPYRDAGHPGLVVVPYALDSNDMKFFHPNGFVRASDMIDYVSDALDVLMAEGRAGQPRLLNIGFHLRICGRPGRFPAFSGVLAALAQRREQLFIGTRAQIAHSFAAQVRA</sequence>
<keyword evidence="7" id="KW-1185">Reference proteome</keyword>